<feature type="repeat" description="RCC1" evidence="6">
    <location>
        <begin position="1387"/>
        <end position="1441"/>
    </location>
</feature>
<dbReference type="PROSITE" id="PS50012">
    <property type="entry name" value="RCC1_3"/>
    <property type="match status" value="4"/>
</dbReference>
<sequence length="1958" mass="217886">MEAQAALYKPDTRVFVSNPKRGANQPAYVVATVVERASDGQVSVEIPNGSKQLRVMKPLTEVPLCEKTYLGDKMSDEFQFPSEPSVVESLKTRFSKDQFFTTAGATLVAVNPFKAPSTEAGGHIYDQTYMAQVRRRVPDGELSGQSRAKQDKLKTRPHPFVMADEMYESLRSNRTSQSCLIKGLSGSGKTETAKLMVNYLSNMKSIDDLPHNQPPAHKKKRWDGALGTSTCPWQLPPDMSDSNPSKVLSAGLSVIDTFSCAKTGNNTNSSRVGKTTKLYFGDGPAVAGGSIHAYFLEKGRVTNQAENERGFHIFYQVILGASTAMKSKHKIKPLASYANYLKPTRLQTINDELEFAETLKNLKLLNFSEDDIDFIVAVVTAILEIGLIEFEGGDENATMSKSSEAIISNVETLLELPFGKLKPALLEKAIGTARGKTTTVSAKVEDAIQGRDALAKSLYGCLFDYVVDRVNSYLTTVSKNSMARALASSPQPTEPLSIAIIDPYGYESSETNGFETLCINYIDEKLEQAVVKKFYKSEFDKYATEGLENSMIEYKDNRNISDLLDKKPQGILCMLDEACRYPRNTDKSFLQKLTTTHMRSRQNGSQLISKDKTANDSKFVVSHTCGDTTYDTDGFLDTNKDRLGSHLAELIAKASENSVISGFYSEEKLDASLNPGSRSSSASSPNGTSLTVAKKLTEEMHKLCDIITGSSLSLVRCILPNQKLEEKKLDIKLLERQVKHGDLLSSVKMRQDGFSFKASYTEFYEQFIIVIPTGQDPSLVLVPKKGSDYKALCKNLIKALTKLALLSGVSDTIQEGDNCVFIKHKTIQAFEALRKVKLLDMDRAAVLLQATVRGMIANRGHDKLKRGVSRAQASWRAVYYRQLYRKQQEAIRVIQNRTRGYVQRKTYRDNLHASKTINNFYSKLKGRVRWHKLQQAVRSLHSLGRAYIVRMHVNRMLEAVQMLQHCARRFLKKNKTHYTKVRCALFLQGWYKGSRERELMKEAVDYLDKKRKERFRARAVKKAQNRWKSLMIRRRYKQLVQASNTLQQYARSKKQRKVYTSMRKAATGLQSGFRGFKDRDRVREVRNDKMVKEEQAAVASANRNEALNLANLNARRAQGLAGGKSRNFRFDVLDVDILVAINDVYPVGWSKNVITLDEDVAKRGRRLKNIAVGAAHTAALTDTGEMFTWGWSDCGQLGHGSHQQEREYRPLETLMLQSDQIDDVVIDRAISNKLCVKVVSCGEDHTLALADTGKVFSWGSGRKGQLGHGDFKNTAFPRCIQGLKKGQLGHGDFKNTAFPRCIQGLKWITTAIECGSNHSVAIGHNGALYMWGACVAMGGAKVAKNVAECENDKGDISYPNNMKNVVPAKIRKVCCGAKFTLGLTYDGDVYSWGNNDFGQLGRKGDSNSPEIVKGLRLRLRHHAGIVSISCGARHSLAANNNGQVMAWGWNEFGTLGSGDCDELDGIHQVLGDLAGHNVVQVSAGFRHSSALTFDGEIFVWGMSALGARDGRGVPVIPSKEGSIANGPSQKLHVSPLKIYRAGQNLTTAIELHSSWSRCTSTLAVTIRSKMSELPTNKNGSVDWSGYLLKKVNTIIANGNRPEIDTDLRDESREFVVRLTQLSNALQAFKGKGFSTSPLPAPKIGREFSYTSTPTSSRKSPKKATMAPRYGPQMGNSMGIQELSKTGTPMNQTTPTKSKFSQKSTIITEKELKEMKPNDLRTFAHQLKAGLVQVAPRHEEHIRGGNTELTFGEQSVNYFRRNFRGTISDLDDKQKEAEEGWNHNYNQKATPHAEAVKTNKVNITRELKKKAAAVKMLMQVRANKKTAPQELESQKKKRDEKARIADENQRRRKVEYIKLRKMKEGKKKINDGAMLDYFRVEHLVAASNDNYTSTQVRTIYGRGNGIDTNKGKNLSGLTPRTDVVPPAPTDSPVRIMTRRMSGFALGDGPLMMSPGETLK</sequence>
<feature type="region of interest" description="Disordered" evidence="8">
    <location>
        <begin position="1644"/>
        <end position="1702"/>
    </location>
</feature>
<feature type="repeat" description="RCC1" evidence="6">
    <location>
        <begin position="1184"/>
        <end position="1252"/>
    </location>
</feature>
<gene>
    <name evidence="10" type="ORF">TL16_g08476</name>
</gene>
<keyword evidence="2 7" id="KW-0067">ATP-binding</keyword>
<feature type="compositionally biased region" description="Basic and acidic residues" evidence="8">
    <location>
        <begin position="1831"/>
        <end position="1846"/>
    </location>
</feature>
<evidence type="ECO:0000256" key="7">
    <source>
        <dbReference type="PROSITE-ProRule" id="PRU00782"/>
    </source>
</evidence>
<dbReference type="PROSITE" id="PS00626">
    <property type="entry name" value="RCC1_2"/>
    <property type="match status" value="1"/>
</dbReference>
<dbReference type="Pfam" id="PF00063">
    <property type="entry name" value="Myosin_head"/>
    <property type="match status" value="1"/>
</dbReference>
<dbReference type="PROSITE" id="PS51456">
    <property type="entry name" value="MYOSIN_MOTOR"/>
    <property type="match status" value="1"/>
</dbReference>
<dbReference type="Gene3D" id="2.130.10.30">
    <property type="entry name" value="Regulator of chromosome condensation 1/beta-lactamase-inhibitor protein II"/>
    <property type="match status" value="3"/>
</dbReference>
<name>A0A9W7AYA0_9STRA</name>
<feature type="repeat" description="RCC1" evidence="6">
    <location>
        <begin position="1442"/>
        <end position="1494"/>
    </location>
</feature>
<dbReference type="InterPro" id="IPR027417">
    <property type="entry name" value="P-loop_NTPase"/>
</dbReference>
<proteinExistence type="inferred from homology"/>
<dbReference type="PANTHER" id="PTHR13140:SF861">
    <property type="entry name" value="LEUCINE ZIPPER HOMEOBOX-ASSOCIATED DOMAIN-CONTAINING PROTEIN"/>
    <property type="match status" value="1"/>
</dbReference>
<feature type="region of interest" description="Actin-binding" evidence="7">
    <location>
        <begin position="700"/>
        <end position="722"/>
    </location>
</feature>
<dbReference type="SMART" id="SM00015">
    <property type="entry name" value="IQ"/>
    <property type="match status" value="7"/>
</dbReference>
<dbReference type="SMART" id="SM00242">
    <property type="entry name" value="MYSc"/>
    <property type="match status" value="1"/>
</dbReference>
<comment type="similarity">
    <text evidence="7">Belongs to the TRAFAC class myosin-kinesin ATPase superfamily. Myosin family.</text>
</comment>
<dbReference type="GO" id="GO:0003779">
    <property type="term" value="F:actin binding"/>
    <property type="evidence" value="ECO:0007669"/>
    <property type="project" value="UniProtKB-KW"/>
</dbReference>
<dbReference type="Gene3D" id="1.20.5.190">
    <property type="match status" value="1"/>
</dbReference>
<feature type="domain" description="Myosin motor" evidence="9">
    <location>
        <begin position="70"/>
        <end position="835"/>
    </location>
</feature>
<feature type="repeat" description="RCC1" evidence="6">
    <location>
        <begin position="1253"/>
        <end position="1325"/>
    </location>
</feature>
<evidence type="ECO:0000313" key="11">
    <source>
        <dbReference type="Proteomes" id="UP001162640"/>
    </source>
</evidence>
<dbReference type="GO" id="GO:0016459">
    <property type="term" value="C:myosin complex"/>
    <property type="evidence" value="ECO:0007669"/>
    <property type="project" value="UniProtKB-KW"/>
</dbReference>
<evidence type="ECO:0000259" key="9">
    <source>
        <dbReference type="PROSITE" id="PS51456"/>
    </source>
</evidence>
<feature type="binding site" evidence="7">
    <location>
        <begin position="183"/>
        <end position="190"/>
    </location>
    <ligand>
        <name>ATP</name>
        <dbReference type="ChEBI" id="CHEBI:30616"/>
    </ligand>
</feature>
<dbReference type="Proteomes" id="UP001162640">
    <property type="component" value="Unassembled WGS sequence"/>
</dbReference>
<dbReference type="InterPro" id="IPR036961">
    <property type="entry name" value="Kinesin_motor_dom_sf"/>
</dbReference>
<dbReference type="PANTHER" id="PTHR13140">
    <property type="entry name" value="MYOSIN"/>
    <property type="match status" value="1"/>
</dbReference>
<dbReference type="Gene3D" id="1.20.5.4820">
    <property type="match status" value="1"/>
</dbReference>
<dbReference type="Pfam" id="PF00415">
    <property type="entry name" value="RCC1"/>
    <property type="match status" value="2"/>
</dbReference>
<dbReference type="InterPro" id="IPR001609">
    <property type="entry name" value="Myosin_head_motor_dom-like"/>
</dbReference>
<keyword evidence="3 7" id="KW-0518">Myosin</keyword>
<dbReference type="Gene3D" id="3.40.850.10">
    <property type="entry name" value="Kinesin motor domain"/>
    <property type="match status" value="1"/>
</dbReference>
<dbReference type="SUPFAM" id="SSF52540">
    <property type="entry name" value="P-loop containing nucleoside triphosphate hydrolases"/>
    <property type="match status" value="1"/>
</dbReference>
<evidence type="ECO:0000256" key="2">
    <source>
        <dbReference type="ARBA" id="ARBA00022840"/>
    </source>
</evidence>
<feature type="region of interest" description="Disordered" evidence="8">
    <location>
        <begin position="1909"/>
        <end position="1932"/>
    </location>
</feature>
<protein>
    <recommendedName>
        <fullName evidence="9">Myosin motor domain-containing protein</fullName>
    </recommendedName>
</protein>
<dbReference type="EMBL" id="BLQM01000279">
    <property type="protein sequence ID" value="GMH80264.1"/>
    <property type="molecule type" value="Genomic_DNA"/>
</dbReference>
<evidence type="ECO:0000313" key="10">
    <source>
        <dbReference type="EMBL" id="GMH80264.1"/>
    </source>
</evidence>
<comment type="caution">
    <text evidence="10">The sequence shown here is derived from an EMBL/GenBank/DDBJ whole genome shotgun (WGS) entry which is preliminary data.</text>
</comment>
<dbReference type="CDD" id="cd00124">
    <property type="entry name" value="MYSc"/>
    <property type="match status" value="1"/>
</dbReference>
<dbReference type="Gene3D" id="1.20.120.720">
    <property type="entry name" value="Myosin VI head, motor domain, U50 subdomain"/>
    <property type="match status" value="1"/>
</dbReference>
<evidence type="ECO:0000256" key="3">
    <source>
        <dbReference type="ARBA" id="ARBA00023123"/>
    </source>
</evidence>
<feature type="region of interest" description="Disordered" evidence="8">
    <location>
        <begin position="1823"/>
        <end position="1846"/>
    </location>
</feature>
<keyword evidence="5 7" id="KW-0009">Actin-binding</keyword>
<dbReference type="InterPro" id="IPR009091">
    <property type="entry name" value="RCC1/BLIP-II"/>
</dbReference>
<dbReference type="PROSITE" id="PS50096">
    <property type="entry name" value="IQ"/>
    <property type="match status" value="5"/>
</dbReference>
<evidence type="ECO:0000256" key="8">
    <source>
        <dbReference type="SAM" id="MobiDB-lite"/>
    </source>
</evidence>
<organism evidence="10 11">
    <name type="scientific">Triparma laevis f. inornata</name>
    <dbReference type="NCBI Taxonomy" id="1714386"/>
    <lineage>
        <taxon>Eukaryota</taxon>
        <taxon>Sar</taxon>
        <taxon>Stramenopiles</taxon>
        <taxon>Ochrophyta</taxon>
        <taxon>Bolidophyceae</taxon>
        <taxon>Parmales</taxon>
        <taxon>Triparmaceae</taxon>
        <taxon>Triparma</taxon>
    </lineage>
</organism>
<feature type="compositionally biased region" description="Polar residues" evidence="8">
    <location>
        <begin position="1673"/>
        <end position="1702"/>
    </location>
</feature>
<dbReference type="GO" id="GO:0005524">
    <property type="term" value="F:ATP binding"/>
    <property type="evidence" value="ECO:0007669"/>
    <property type="project" value="UniProtKB-UniRule"/>
</dbReference>
<evidence type="ECO:0000256" key="6">
    <source>
        <dbReference type="PROSITE-ProRule" id="PRU00235"/>
    </source>
</evidence>
<dbReference type="Pfam" id="PF13540">
    <property type="entry name" value="RCC1_2"/>
    <property type="match status" value="3"/>
</dbReference>
<evidence type="ECO:0000256" key="5">
    <source>
        <dbReference type="ARBA" id="ARBA00023203"/>
    </source>
</evidence>
<dbReference type="InterPro" id="IPR000408">
    <property type="entry name" value="Reg_chr_condens"/>
</dbReference>
<accession>A0A9W7AYA0</accession>
<dbReference type="Gene3D" id="1.10.10.820">
    <property type="match status" value="1"/>
</dbReference>
<evidence type="ECO:0000256" key="4">
    <source>
        <dbReference type="ARBA" id="ARBA00023175"/>
    </source>
</evidence>
<dbReference type="SUPFAM" id="SSF50985">
    <property type="entry name" value="RCC1/BLIP-II"/>
    <property type="match status" value="2"/>
</dbReference>
<dbReference type="GO" id="GO:0003774">
    <property type="term" value="F:cytoskeletal motor activity"/>
    <property type="evidence" value="ECO:0007669"/>
    <property type="project" value="UniProtKB-UniRule"/>
</dbReference>
<reference evidence="11" key="1">
    <citation type="journal article" date="2023" name="Commun. Biol.">
        <title>Genome analysis of Parmales, the sister group of diatoms, reveals the evolutionary specialization of diatoms from phago-mixotrophs to photoautotrophs.</title>
        <authorList>
            <person name="Ban H."/>
            <person name="Sato S."/>
            <person name="Yoshikawa S."/>
            <person name="Yamada K."/>
            <person name="Nakamura Y."/>
            <person name="Ichinomiya M."/>
            <person name="Sato N."/>
            <person name="Blanc-Mathieu R."/>
            <person name="Endo H."/>
            <person name="Kuwata A."/>
            <person name="Ogata H."/>
        </authorList>
    </citation>
    <scope>NUCLEOTIDE SEQUENCE [LARGE SCALE GENOMIC DNA]</scope>
</reference>
<keyword evidence="1 7" id="KW-0547">Nucleotide-binding</keyword>
<dbReference type="PRINTS" id="PR00193">
    <property type="entry name" value="MYOSINHEAVY"/>
</dbReference>
<feature type="compositionally biased region" description="Low complexity" evidence="8">
    <location>
        <begin position="1648"/>
        <end position="1657"/>
    </location>
</feature>
<dbReference type="Gene3D" id="1.20.58.530">
    <property type="match status" value="1"/>
</dbReference>
<dbReference type="InterPro" id="IPR000048">
    <property type="entry name" value="IQ_motif_EF-hand-BS"/>
</dbReference>
<evidence type="ECO:0000256" key="1">
    <source>
        <dbReference type="ARBA" id="ARBA00022741"/>
    </source>
</evidence>
<keyword evidence="4 7" id="KW-0505">Motor protein</keyword>